<dbReference type="HOGENOM" id="CLU_033789_0_1_5"/>
<protein>
    <submittedName>
        <fullName evidence="2">HK97 family phage portal protein</fullName>
    </submittedName>
</protein>
<keyword evidence="3" id="KW-1185">Reference proteome</keyword>
<feature type="compositionally biased region" description="Basic and acidic residues" evidence="1">
    <location>
        <begin position="388"/>
        <end position="400"/>
    </location>
</feature>
<dbReference type="Gene3D" id="1.20.1270.210">
    <property type="match status" value="1"/>
</dbReference>
<organism evidence="2 3">
    <name type="scientific">Celeribacter indicus</name>
    <dbReference type="NCBI Taxonomy" id="1208324"/>
    <lineage>
        <taxon>Bacteria</taxon>
        <taxon>Pseudomonadati</taxon>
        <taxon>Pseudomonadota</taxon>
        <taxon>Alphaproteobacteria</taxon>
        <taxon>Rhodobacterales</taxon>
        <taxon>Roseobacteraceae</taxon>
        <taxon>Celeribacter</taxon>
    </lineage>
</organism>
<dbReference type="RefSeq" id="WP_043869795.1">
    <property type="nucleotide sequence ID" value="NZ_CP004393.1"/>
</dbReference>
<dbReference type="STRING" id="1208324.P73_2463"/>
<proteinExistence type="predicted"/>
<dbReference type="Proteomes" id="UP000031521">
    <property type="component" value="Chromosome"/>
</dbReference>
<dbReference type="KEGG" id="cid:P73_2463"/>
<dbReference type="Pfam" id="PF04860">
    <property type="entry name" value="Phage_portal"/>
    <property type="match status" value="1"/>
</dbReference>
<dbReference type="EMBL" id="CP004393">
    <property type="protein sequence ID" value="AJE47178.1"/>
    <property type="molecule type" value="Genomic_DNA"/>
</dbReference>
<reference evidence="2 3" key="1">
    <citation type="journal article" date="2014" name="Int. J. Syst. Evol. Microbiol.">
        <title>Celeribacter indicus sp. nov., a polycyclic aromatic hydrocarbon-degrading bacterium from deep-sea sediment and reclassification of Huaishuia halophila as Celeribacter halophilus comb. nov.</title>
        <authorList>
            <person name="Lai Q."/>
            <person name="Cao J."/>
            <person name="Yuan J."/>
            <person name="Li F."/>
            <person name="Shao Z."/>
        </authorList>
    </citation>
    <scope>NUCLEOTIDE SEQUENCE [LARGE SCALE GENOMIC DNA]</scope>
    <source>
        <strain evidence="2">P73</strain>
    </source>
</reference>
<accession>A0A0B5DUV5</accession>
<evidence type="ECO:0000256" key="1">
    <source>
        <dbReference type="SAM" id="MobiDB-lite"/>
    </source>
</evidence>
<dbReference type="NCBIfam" id="TIGR01537">
    <property type="entry name" value="portal_HK97"/>
    <property type="match status" value="1"/>
</dbReference>
<dbReference type="Gene3D" id="3.40.140.120">
    <property type="match status" value="1"/>
</dbReference>
<evidence type="ECO:0000313" key="2">
    <source>
        <dbReference type="EMBL" id="AJE47178.1"/>
    </source>
</evidence>
<evidence type="ECO:0000313" key="3">
    <source>
        <dbReference type="Proteomes" id="UP000031521"/>
    </source>
</evidence>
<dbReference type="AlphaFoldDB" id="A0A0B5DUV5"/>
<dbReference type="Gene3D" id="3.30.1120.70">
    <property type="match status" value="1"/>
</dbReference>
<name>A0A0B5DUV5_9RHOB</name>
<dbReference type="OrthoDB" id="7592047at2"/>
<dbReference type="InterPro" id="IPR006944">
    <property type="entry name" value="Phage/GTA_portal"/>
</dbReference>
<sequence length="400" mass="43884">MFKIFRRSETKSFADPSPDLLSLFGITPTAAGVAVSSEAALRVPAVSSAIRLISEATASLEVKVKRIGADGTEADDPGSSILGLLRDQANDWTDGFSFIRDLVIDALSDDRGGLAFVNRIDGRPVELIRYRAGIMSVDYEPDTGEPSYRISGRVVRSQDVIHLRSPFGRAPLSLAREAIGLAIVMERHGSNLFGSGARPSGVLSFPKGMGEESVKKAREAWRKTHEGGETGRTAILYDGASFTPLQLTSTDSQFLENRQFQITEIARAFRVPPSMLFQLDRATWSNSEQMGQEFLTYSLEPWLRALEGALRRALFLPDERPRMAIRFDRDDLTRADLTARATAINSLIASRTINPNEGRDWLGLAPYQGGEEFFNPNISTSGGAAVARDPEDKEQIDNAD</sequence>
<dbReference type="InterPro" id="IPR006427">
    <property type="entry name" value="Portal_HK97"/>
</dbReference>
<feature type="region of interest" description="Disordered" evidence="1">
    <location>
        <begin position="378"/>
        <end position="400"/>
    </location>
</feature>
<gene>
    <name evidence="2" type="ORF">P73_2463</name>
</gene>